<protein>
    <submittedName>
        <fullName evidence="2">Uncharacterized protein</fullName>
    </submittedName>
</protein>
<dbReference type="EMBL" id="JAPFPW010000001">
    <property type="protein sequence ID" value="MCW7752713.1"/>
    <property type="molecule type" value="Genomic_DNA"/>
</dbReference>
<dbReference type="PANTHER" id="PTHR45228">
    <property type="entry name" value="CYCLIC DI-GMP PHOSPHODIESTERASE TM_0186-RELATED"/>
    <property type="match status" value="1"/>
</dbReference>
<dbReference type="RefSeq" id="WP_265423575.1">
    <property type="nucleotide sequence ID" value="NZ_JAPFPW010000001.1"/>
</dbReference>
<dbReference type="Pfam" id="PF13487">
    <property type="entry name" value="HD_5"/>
    <property type="match status" value="1"/>
</dbReference>
<evidence type="ECO:0000256" key="1">
    <source>
        <dbReference type="SAM" id="Coils"/>
    </source>
</evidence>
<sequence>MLLFVTEKELRKQVVEIGVISSGEKKERWLQQELTGLKAELAAEQKEKRFFARHCRQLRSLLENALEQNRLLADERKSLWSHIEKLQVRRRSALEKMIGLLSFLQECHGGGEGLEDQLLLTEAVGDELRLSFKEKWRLRQAVRLHRIGLFHLPHEQQTKPEICFSVTVKETLVQVPVASAHMVAQLEGLSGVARVLRHLGERYDGSGGPSGLKGENIPTESRILSAVLAYGSLVAAGQDRERALVRLGQEALWDPAVLAALRMLASQDDSGGRTVRIRLSDLAPGMVLAAPLHARAGAMLLPEGISVTEIHLEKLRAYSGAGPLDEMVRVYRSEEE</sequence>
<comment type="caution">
    <text evidence="2">The sequence shown here is derived from an EMBL/GenBank/DDBJ whole genome shotgun (WGS) entry which is preliminary data.</text>
</comment>
<name>A0ABT3N5H9_9BACT</name>
<evidence type="ECO:0000313" key="2">
    <source>
        <dbReference type="EMBL" id="MCW7752713.1"/>
    </source>
</evidence>
<keyword evidence="3" id="KW-1185">Reference proteome</keyword>
<dbReference type="Proteomes" id="UP001209681">
    <property type="component" value="Unassembled WGS sequence"/>
</dbReference>
<dbReference type="InterPro" id="IPR052020">
    <property type="entry name" value="Cyclic_di-GMP/3'3'-cGAMP_PDE"/>
</dbReference>
<dbReference type="Gene3D" id="1.10.3210.10">
    <property type="entry name" value="Hypothetical protein af1432"/>
    <property type="match status" value="1"/>
</dbReference>
<reference evidence="2 3" key="1">
    <citation type="submission" date="2022-11" db="EMBL/GenBank/DDBJ databases">
        <title>Desulfobotulus tamanensis H1 sp. nov. - anaerobic, alkaliphilic, sulphate reducing bacterium isolated from terrestrial mud volcano.</title>
        <authorList>
            <person name="Frolova A."/>
            <person name="Merkel A.Y."/>
            <person name="Slobodkin A.I."/>
        </authorList>
    </citation>
    <scope>NUCLEOTIDE SEQUENCE [LARGE SCALE GENOMIC DNA]</scope>
    <source>
        <strain evidence="2 3">H1</strain>
    </source>
</reference>
<accession>A0ABT3N5H9</accession>
<proteinExistence type="predicted"/>
<evidence type="ECO:0000313" key="3">
    <source>
        <dbReference type="Proteomes" id="UP001209681"/>
    </source>
</evidence>
<keyword evidence="1" id="KW-0175">Coiled coil</keyword>
<gene>
    <name evidence="2" type="ORF">OOT00_01780</name>
</gene>
<feature type="coiled-coil region" evidence="1">
    <location>
        <begin position="27"/>
        <end position="75"/>
    </location>
</feature>
<organism evidence="2 3">
    <name type="scientific">Desulfobotulus pelophilus</name>
    <dbReference type="NCBI Taxonomy" id="2823377"/>
    <lineage>
        <taxon>Bacteria</taxon>
        <taxon>Pseudomonadati</taxon>
        <taxon>Thermodesulfobacteriota</taxon>
        <taxon>Desulfobacteria</taxon>
        <taxon>Desulfobacterales</taxon>
        <taxon>Desulfobacteraceae</taxon>
        <taxon>Desulfobotulus</taxon>
    </lineage>
</organism>